<reference evidence="3" key="1">
    <citation type="submission" date="2022-11" db="UniProtKB">
        <authorList>
            <consortium name="WormBaseParasite"/>
        </authorList>
    </citation>
    <scope>IDENTIFICATION</scope>
</reference>
<dbReference type="Proteomes" id="UP000887565">
    <property type="component" value="Unplaced"/>
</dbReference>
<sequence length="164" mass="18469">MSKQPSKLLIPPPDTVEQTAQPPPVVNPTAQDKLDLMAAQMEKIMIVLGQMQNQIITQQQKITDLETDSDIHHFMEDCASYDNAKQIILSFLASPGTLSDVHRESSTISQGDSESCVQFVNPLYSYTPTLFQDKTQKERDQMIITQFYSKLSPIIQATMDKYKG</sequence>
<feature type="region of interest" description="Disordered" evidence="1">
    <location>
        <begin position="1"/>
        <end position="27"/>
    </location>
</feature>
<keyword evidence="2" id="KW-1185">Reference proteome</keyword>
<evidence type="ECO:0000313" key="2">
    <source>
        <dbReference type="Proteomes" id="UP000887565"/>
    </source>
</evidence>
<organism evidence="2 3">
    <name type="scientific">Romanomermis culicivorax</name>
    <name type="common">Nematode worm</name>
    <dbReference type="NCBI Taxonomy" id="13658"/>
    <lineage>
        <taxon>Eukaryota</taxon>
        <taxon>Metazoa</taxon>
        <taxon>Ecdysozoa</taxon>
        <taxon>Nematoda</taxon>
        <taxon>Enoplea</taxon>
        <taxon>Dorylaimia</taxon>
        <taxon>Mermithida</taxon>
        <taxon>Mermithoidea</taxon>
        <taxon>Mermithidae</taxon>
        <taxon>Romanomermis</taxon>
    </lineage>
</organism>
<dbReference type="WBParaSite" id="nRc.2.0.1.t04527-RA">
    <property type="protein sequence ID" value="nRc.2.0.1.t04527-RA"/>
    <property type="gene ID" value="nRc.2.0.1.g04527"/>
</dbReference>
<proteinExistence type="predicted"/>
<protein>
    <submittedName>
        <fullName evidence="3">Uncharacterized protein</fullName>
    </submittedName>
</protein>
<name>A0A915HT14_ROMCU</name>
<evidence type="ECO:0000256" key="1">
    <source>
        <dbReference type="SAM" id="MobiDB-lite"/>
    </source>
</evidence>
<accession>A0A915HT14</accession>
<evidence type="ECO:0000313" key="3">
    <source>
        <dbReference type="WBParaSite" id="nRc.2.0.1.t04527-RA"/>
    </source>
</evidence>
<dbReference type="AlphaFoldDB" id="A0A915HT14"/>